<dbReference type="Proteomes" id="UP001499878">
    <property type="component" value="Unassembled WGS sequence"/>
</dbReference>
<organism evidence="1 2">
    <name type="scientific">Streptomyces thinghirensis</name>
    <dbReference type="NCBI Taxonomy" id="551547"/>
    <lineage>
        <taxon>Bacteria</taxon>
        <taxon>Bacillati</taxon>
        <taxon>Actinomycetota</taxon>
        <taxon>Actinomycetes</taxon>
        <taxon>Kitasatosporales</taxon>
        <taxon>Streptomycetaceae</taxon>
        <taxon>Streptomyces</taxon>
    </lineage>
</organism>
<name>A0ABP9TDK2_9ACTN</name>
<dbReference type="EMBL" id="BAABJR010000024">
    <property type="protein sequence ID" value="GAA5216168.1"/>
    <property type="molecule type" value="Genomic_DNA"/>
</dbReference>
<accession>A0ABP9TDK2</accession>
<comment type="caution">
    <text evidence="1">The sequence shown here is derived from an EMBL/GenBank/DDBJ whole genome shotgun (WGS) entry which is preliminary data.</text>
</comment>
<evidence type="ECO:0000313" key="1">
    <source>
        <dbReference type="EMBL" id="GAA5216168.1"/>
    </source>
</evidence>
<protein>
    <submittedName>
        <fullName evidence="1">Uncharacterized protein</fullName>
    </submittedName>
</protein>
<evidence type="ECO:0000313" key="2">
    <source>
        <dbReference type="Proteomes" id="UP001499878"/>
    </source>
</evidence>
<proteinExistence type="predicted"/>
<reference evidence="2" key="1">
    <citation type="journal article" date="2019" name="Int. J. Syst. Evol. Microbiol.">
        <title>The Global Catalogue of Microorganisms (GCM) 10K type strain sequencing project: providing services to taxonomists for standard genome sequencing and annotation.</title>
        <authorList>
            <consortium name="The Broad Institute Genomics Platform"/>
            <consortium name="The Broad Institute Genome Sequencing Center for Infectious Disease"/>
            <person name="Wu L."/>
            <person name="Ma J."/>
        </authorList>
    </citation>
    <scope>NUCLEOTIDE SEQUENCE [LARGE SCALE GENOMIC DNA]</scope>
    <source>
        <strain evidence="2">JCM 18306</strain>
    </source>
</reference>
<gene>
    <name evidence="1" type="ORF">GCM10023323_68140</name>
</gene>
<sequence length="68" mass="7190">MRERARLLRFVRVGGGRVLGCPASEQAGIRLQGASAWLGRADFPTVEGDAGGFEDLGNVLLCETVCLA</sequence>
<keyword evidence="2" id="KW-1185">Reference proteome</keyword>